<keyword evidence="1" id="KW-1133">Transmembrane helix</keyword>
<accession>A0A9Q3M7F7</accession>
<keyword evidence="1" id="KW-0812">Transmembrane</keyword>
<organism evidence="2 3">
    <name type="scientific">Rhizobium lentis</name>
    <dbReference type="NCBI Taxonomy" id="1138194"/>
    <lineage>
        <taxon>Bacteria</taxon>
        <taxon>Pseudomonadati</taxon>
        <taxon>Pseudomonadota</taxon>
        <taxon>Alphaproteobacteria</taxon>
        <taxon>Hyphomicrobiales</taxon>
        <taxon>Rhizobiaceae</taxon>
        <taxon>Rhizobium/Agrobacterium group</taxon>
        <taxon>Rhizobium</taxon>
    </lineage>
</organism>
<feature type="transmembrane region" description="Helical" evidence="1">
    <location>
        <begin position="125"/>
        <end position="147"/>
    </location>
</feature>
<evidence type="ECO:0000313" key="2">
    <source>
        <dbReference type="EMBL" id="MBX5021407.1"/>
    </source>
</evidence>
<gene>
    <name evidence="2" type="ORF">HJB63_02235</name>
</gene>
<feature type="transmembrane region" description="Helical" evidence="1">
    <location>
        <begin position="91"/>
        <end position="113"/>
    </location>
</feature>
<comment type="caution">
    <text evidence="2">The sequence shown here is derived from an EMBL/GenBank/DDBJ whole genome shotgun (WGS) entry which is preliminary data.</text>
</comment>
<dbReference type="EMBL" id="JABDYC010000001">
    <property type="protein sequence ID" value="MBX5021407.1"/>
    <property type="molecule type" value="Genomic_DNA"/>
</dbReference>
<sequence>MRLVIAGLGDLLMGSFSIWHWVIVFLFFGVPIYFAVRTARRTTDPVNGPSGFGGWLLLLAIAEVVGLLKTLGAVANSMETYAEYNSAGSQVVILGEAALNFAFMALQVVVIWFMFKKDRIFPKLFFFQWVAIPATFALDVVFVSAVLRVSVSQLMTAEVVAPSVTAFIVAGLWVWYVSKSVRVRNTFIHGARTRSEIFS</sequence>
<dbReference type="RefSeq" id="WP_221133406.1">
    <property type="nucleotide sequence ID" value="NZ_JABDYC010000001.1"/>
</dbReference>
<keyword evidence="1" id="KW-0472">Membrane</keyword>
<dbReference type="Proteomes" id="UP000749740">
    <property type="component" value="Unassembled WGS sequence"/>
</dbReference>
<feature type="transmembrane region" description="Helical" evidence="1">
    <location>
        <begin position="159"/>
        <end position="177"/>
    </location>
</feature>
<proteinExistence type="predicted"/>
<name>A0A9Q3M7F7_9HYPH</name>
<feature type="transmembrane region" description="Helical" evidence="1">
    <location>
        <begin position="48"/>
        <end position="71"/>
    </location>
</feature>
<evidence type="ECO:0000256" key="1">
    <source>
        <dbReference type="SAM" id="Phobius"/>
    </source>
</evidence>
<dbReference type="AlphaFoldDB" id="A0A9Q3M7F7"/>
<evidence type="ECO:0000313" key="3">
    <source>
        <dbReference type="Proteomes" id="UP000749740"/>
    </source>
</evidence>
<dbReference type="InterPro" id="IPR019690">
    <property type="entry name" value="DUF2569"/>
</dbReference>
<feature type="transmembrane region" description="Helical" evidence="1">
    <location>
        <begin position="18"/>
        <end position="36"/>
    </location>
</feature>
<dbReference type="Pfam" id="PF10754">
    <property type="entry name" value="DUF2569"/>
    <property type="match status" value="1"/>
</dbReference>
<protein>
    <submittedName>
        <fullName evidence="2">DUF2569 family protein</fullName>
    </submittedName>
</protein>
<reference evidence="2" key="1">
    <citation type="submission" date="2020-04" db="EMBL/GenBank/DDBJ databases">
        <title>Global-level population genomics: horizontal gene transfer, symbiosis and evolution in Rhizobia.</title>
        <authorList>
            <person name="Gai Y."/>
        </authorList>
    </citation>
    <scope>NUCLEOTIDE SEQUENCE</scope>
    <source>
        <strain evidence="2">BLR57</strain>
    </source>
</reference>